<protein>
    <submittedName>
        <fullName evidence="1">Uncharacterized protein</fullName>
    </submittedName>
</protein>
<dbReference type="RefSeq" id="XP_013893127.1">
    <property type="nucleotide sequence ID" value="XM_014037673.1"/>
</dbReference>
<name>A0A0D2J299_9CHLO</name>
<dbReference type="Proteomes" id="UP000054498">
    <property type="component" value="Unassembled WGS sequence"/>
</dbReference>
<evidence type="ECO:0000313" key="2">
    <source>
        <dbReference type="Proteomes" id="UP000054498"/>
    </source>
</evidence>
<dbReference type="OrthoDB" id="10692373at2759"/>
<evidence type="ECO:0000313" key="1">
    <source>
        <dbReference type="EMBL" id="KIY94107.1"/>
    </source>
</evidence>
<reference evidence="1 2" key="1">
    <citation type="journal article" date="2013" name="BMC Genomics">
        <title>Reconstruction of the lipid metabolism for the microalga Monoraphidium neglectum from its genome sequence reveals characteristics suitable for biofuel production.</title>
        <authorList>
            <person name="Bogen C."/>
            <person name="Al-Dilaimi A."/>
            <person name="Albersmeier A."/>
            <person name="Wichmann J."/>
            <person name="Grundmann M."/>
            <person name="Rupp O."/>
            <person name="Lauersen K.J."/>
            <person name="Blifernez-Klassen O."/>
            <person name="Kalinowski J."/>
            <person name="Goesmann A."/>
            <person name="Mussgnug J.H."/>
            <person name="Kruse O."/>
        </authorList>
    </citation>
    <scope>NUCLEOTIDE SEQUENCE [LARGE SCALE GENOMIC DNA]</scope>
    <source>
        <strain evidence="1 2">SAG 48.87</strain>
    </source>
</reference>
<keyword evidence="2" id="KW-1185">Reference proteome</keyword>
<proteinExistence type="predicted"/>
<dbReference type="EMBL" id="KK104310">
    <property type="protein sequence ID" value="KIY94107.1"/>
    <property type="molecule type" value="Genomic_DNA"/>
</dbReference>
<dbReference type="KEGG" id="mng:MNEG_13855"/>
<sequence length="236" mass="23237">MLLSAMQRPALAGVPGASGAGAAQGWCSLVVEVHAPQAEPVPCSQWGSAFSIGLEPPAPASGLGAAPAPAGPRAGGACEAGGVRRLALSLPVVGGAAGGLSEGGALLAWHPEGDCLAVAVASAGDDTCWLLLLDPELRLLHECCWHAAVGKPPKGLLNPARFAIASMAWLQGGAGMLAAVDTYGQLAVLRLRGARGVTAGTGGADAGIGGAALLEPFGDGPALEKLQLIDAVRGRI</sequence>
<dbReference type="AlphaFoldDB" id="A0A0D2J299"/>
<dbReference type="GeneID" id="25731359"/>
<organism evidence="1 2">
    <name type="scientific">Monoraphidium neglectum</name>
    <dbReference type="NCBI Taxonomy" id="145388"/>
    <lineage>
        <taxon>Eukaryota</taxon>
        <taxon>Viridiplantae</taxon>
        <taxon>Chlorophyta</taxon>
        <taxon>core chlorophytes</taxon>
        <taxon>Chlorophyceae</taxon>
        <taxon>CS clade</taxon>
        <taxon>Sphaeropleales</taxon>
        <taxon>Selenastraceae</taxon>
        <taxon>Monoraphidium</taxon>
    </lineage>
</organism>
<accession>A0A0D2J299</accession>
<gene>
    <name evidence="1" type="ORF">MNEG_13855</name>
</gene>